<gene>
    <name evidence="2" type="ORF">J4G43_047155</name>
    <name evidence="1" type="ORF">J4G43_48865</name>
</gene>
<sequence>MLDSPYGMQLPIFPACDIDKPTEDRLERIIERLMDRADNALLSGKATQVQYDAWIKALNDWAKGVKLAR</sequence>
<dbReference type="Proteomes" id="UP000664702">
    <property type="component" value="Chromosome"/>
</dbReference>
<dbReference type="EMBL" id="JAGEMI010000001">
    <property type="protein sequence ID" value="MBO1868433.1"/>
    <property type="molecule type" value="Genomic_DNA"/>
</dbReference>
<reference evidence="2 3" key="2">
    <citation type="journal article" date="2022" name="Int. J. Syst. Evol. Microbiol.">
        <title>Strains of Bradyrhizobium barranii sp. nov. associated with legumes native to Canada are symbionts of soybeans and belong to different subspecies (subsp. barranii subsp. nov. and subsp. apii subsp. nov.) and symbiovars (sv. glycinearum and sv. septentrionale).</title>
        <authorList>
            <person name="Bromfield E.S.P."/>
            <person name="Cloutier S."/>
            <person name="Wasai-Hara S."/>
            <person name="Minamisawa K."/>
        </authorList>
    </citation>
    <scope>NUCLEOTIDE SEQUENCE [LARGE SCALE GENOMIC DNA]</scope>
    <source>
        <strain evidence="2 3">144S4</strain>
    </source>
</reference>
<evidence type="ECO:0000313" key="2">
    <source>
        <dbReference type="EMBL" id="UEM11946.1"/>
    </source>
</evidence>
<dbReference type="RefSeq" id="WP_208088909.1">
    <property type="nucleotide sequence ID" value="NZ_CP086136.1"/>
</dbReference>
<dbReference type="AlphaFoldDB" id="A0A939S9D0"/>
<dbReference type="KEGG" id="bban:J4G43_047155"/>
<dbReference type="EMBL" id="CP086136">
    <property type="protein sequence ID" value="UEM11946.1"/>
    <property type="molecule type" value="Genomic_DNA"/>
</dbReference>
<protein>
    <submittedName>
        <fullName evidence="1">Uncharacterized protein</fullName>
    </submittedName>
</protein>
<reference evidence="1" key="1">
    <citation type="submission" date="2021-03" db="EMBL/GenBank/DDBJ databases">
        <title>Whole Genome Sequence of Bradyrhizobium sp. Strain 144S4.</title>
        <authorList>
            <person name="Bromfield E.S.P."/>
            <person name="Cloutier S."/>
        </authorList>
    </citation>
    <scope>NUCLEOTIDE SEQUENCE [LARGE SCALE GENOMIC DNA]</scope>
    <source>
        <strain evidence="1">144S4</strain>
    </source>
</reference>
<name>A0A939S9D0_9BRAD</name>
<accession>A0A939S9D0</accession>
<proteinExistence type="predicted"/>
<organism evidence="1">
    <name type="scientific">Bradyrhizobium barranii subsp. barranii</name>
    <dbReference type="NCBI Taxonomy" id="2823807"/>
    <lineage>
        <taxon>Bacteria</taxon>
        <taxon>Pseudomonadati</taxon>
        <taxon>Pseudomonadota</taxon>
        <taxon>Alphaproteobacteria</taxon>
        <taxon>Hyphomicrobiales</taxon>
        <taxon>Nitrobacteraceae</taxon>
        <taxon>Bradyrhizobium</taxon>
        <taxon>Bradyrhizobium barranii</taxon>
    </lineage>
</organism>
<evidence type="ECO:0000313" key="1">
    <source>
        <dbReference type="EMBL" id="MBO1868433.1"/>
    </source>
</evidence>
<evidence type="ECO:0000313" key="3">
    <source>
        <dbReference type="Proteomes" id="UP000664702"/>
    </source>
</evidence>